<dbReference type="GeneID" id="17039198"/>
<sequence>MPRNIMDIYVPPSEPAGSDNSEPLGNDDEVLSSSSGRPVAVFCHGGVWASGAKWHYAPMATRLAQQGILTCVVEYSLFPEVRAPKMVAELSSALSWTLDNISQYGGSPAKVTALGHSAGAQLWAMVLLHRAMTASEQRLRKESRTEIDQGAATVDCRMPAQFIGMAGVYDIGKHYQYEAARGVHFLSTMARAIGGAARFASQSPAAILARAAARSSGPKESEPAAQ</sequence>
<evidence type="ECO:0000256" key="2">
    <source>
        <dbReference type="ARBA" id="ARBA00038028"/>
    </source>
</evidence>
<keyword evidence="8" id="KW-1185">Reference proteome</keyword>
<dbReference type="OrthoDB" id="6495301at2759"/>
<accession>I0YS47</accession>
<protein>
    <recommendedName>
        <fullName evidence="3">protein-S-isoprenylcysteine alpha-carbonyl methylesterase</fullName>
        <ecNumber evidence="3">3.1.1.n2</ecNumber>
    </recommendedName>
</protein>
<dbReference type="Gene3D" id="3.40.50.1820">
    <property type="entry name" value="alpha/beta hydrolase"/>
    <property type="match status" value="1"/>
</dbReference>
<feature type="region of interest" description="Disordered" evidence="5">
    <location>
        <begin position="1"/>
        <end position="32"/>
    </location>
</feature>
<proteinExistence type="inferred from homology"/>
<organism evidence="7 8">
    <name type="scientific">Coccomyxa subellipsoidea (strain C-169)</name>
    <name type="common">Green microalga</name>
    <dbReference type="NCBI Taxonomy" id="574566"/>
    <lineage>
        <taxon>Eukaryota</taxon>
        <taxon>Viridiplantae</taxon>
        <taxon>Chlorophyta</taxon>
        <taxon>core chlorophytes</taxon>
        <taxon>Trebouxiophyceae</taxon>
        <taxon>Trebouxiophyceae incertae sedis</taxon>
        <taxon>Coccomyxaceae</taxon>
        <taxon>Coccomyxa</taxon>
        <taxon>Coccomyxa subellipsoidea</taxon>
    </lineage>
</organism>
<evidence type="ECO:0000256" key="5">
    <source>
        <dbReference type="SAM" id="MobiDB-lite"/>
    </source>
</evidence>
<evidence type="ECO:0000259" key="6">
    <source>
        <dbReference type="Pfam" id="PF20434"/>
    </source>
</evidence>
<dbReference type="RefSeq" id="XP_005645760.1">
    <property type="nucleotide sequence ID" value="XM_005645703.1"/>
</dbReference>
<evidence type="ECO:0000313" key="8">
    <source>
        <dbReference type="Proteomes" id="UP000007264"/>
    </source>
</evidence>
<evidence type="ECO:0000313" key="7">
    <source>
        <dbReference type="EMBL" id="EIE21216.1"/>
    </source>
</evidence>
<dbReference type="Proteomes" id="UP000007264">
    <property type="component" value="Unassembled WGS sequence"/>
</dbReference>
<dbReference type="EMBL" id="AGSI01000013">
    <property type="protein sequence ID" value="EIE21216.1"/>
    <property type="molecule type" value="Genomic_DNA"/>
</dbReference>
<comment type="caution">
    <text evidence="7">The sequence shown here is derived from an EMBL/GenBank/DDBJ whole genome shotgun (WGS) entry which is preliminary data.</text>
</comment>
<evidence type="ECO:0000256" key="3">
    <source>
        <dbReference type="ARBA" id="ARBA00038928"/>
    </source>
</evidence>
<dbReference type="AlphaFoldDB" id="I0YS47"/>
<dbReference type="GO" id="GO:0004061">
    <property type="term" value="F:arylformamidase activity"/>
    <property type="evidence" value="ECO:0007669"/>
    <property type="project" value="TreeGrafter"/>
</dbReference>
<dbReference type="STRING" id="574566.I0YS47"/>
<dbReference type="eggNOG" id="KOG1516">
    <property type="taxonomic scope" value="Eukaryota"/>
</dbReference>
<dbReference type="KEGG" id="csl:COCSUDRAFT_43532"/>
<comment type="catalytic activity">
    <reaction evidence="4">
        <text>[protein]-C-terminal S-[(2E,6E)-farnesyl]-L-cysteine methyl ester + H2O = [protein]-C-terminal S-[(2E,6E)-farnesyl]-L-cysteine + methanol + H(+)</text>
        <dbReference type="Rhea" id="RHEA:48520"/>
        <dbReference type="Rhea" id="RHEA-COMP:12125"/>
        <dbReference type="Rhea" id="RHEA-COMP:12126"/>
        <dbReference type="ChEBI" id="CHEBI:15377"/>
        <dbReference type="ChEBI" id="CHEBI:15378"/>
        <dbReference type="ChEBI" id="CHEBI:17790"/>
        <dbReference type="ChEBI" id="CHEBI:90510"/>
        <dbReference type="ChEBI" id="CHEBI:90511"/>
        <dbReference type="EC" id="3.1.1.n2"/>
    </reaction>
</comment>
<dbReference type="InterPro" id="IPR050300">
    <property type="entry name" value="GDXG_lipolytic_enzyme"/>
</dbReference>
<evidence type="ECO:0000256" key="1">
    <source>
        <dbReference type="ARBA" id="ARBA00022801"/>
    </source>
</evidence>
<comment type="similarity">
    <text evidence="2">Belongs to the AB hydrolase superfamily. Isoprenylcysteine methylesterase family.</text>
</comment>
<reference evidence="7 8" key="1">
    <citation type="journal article" date="2012" name="Genome Biol.">
        <title>The genome of the polar eukaryotic microalga coccomyxa subellipsoidea reveals traits of cold adaptation.</title>
        <authorList>
            <person name="Blanc G."/>
            <person name="Agarkova I."/>
            <person name="Grimwood J."/>
            <person name="Kuo A."/>
            <person name="Brueggeman A."/>
            <person name="Dunigan D."/>
            <person name="Gurnon J."/>
            <person name="Ladunga I."/>
            <person name="Lindquist E."/>
            <person name="Lucas S."/>
            <person name="Pangilinan J."/>
            <person name="Proschold T."/>
            <person name="Salamov A."/>
            <person name="Schmutz J."/>
            <person name="Weeks D."/>
            <person name="Yamada T."/>
            <person name="Claverie J.M."/>
            <person name="Grigoriev I."/>
            <person name="Van Etten J."/>
            <person name="Lomsadze A."/>
            <person name="Borodovsky M."/>
        </authorList>
    </citation>
    <scope>NUCLEOTIDE SEQUENCE [LARGE SCALE GENOMIC DNA]</scope>
    <source>
        <strain evidence="7 8">C-169</strain>
    </source>
</reference>
<dbReference type="Pfam" id="PF20434">
    <property type="entry name" value="BD-FAE"/>
    <property type="match status" value="1"/>
</dbReference>
<dbReference type="InterPro" id="IPR029058">
    <property type="entry name" value="AB_hydrolase_fold"/>
</dbReference>
<dbReference type="EC" id="3.1.1.n2" evidence="3"/>
<dbReference type="SUPFAM" id="SSF53474">
    <property type="entry name" value="alpha/beta-Hydrolases"/>
    <property type="match status" value="1"/>
</dbReference>
<dbReference type="PANTHER" id="PTHR48081:SF33">
    <property type="entry name" value="KYNURENINE FORMAMIDASE"/>
    <property type="match status" value="1"/>
</dbReference>
<feature type="domain" description="BD-FAE-like" evidence="6">
    <location>
        <begin position="36"/>
        <end position="168"/>
    </location>
</feature>
<evidence type="ECO:0000256" key="4">
    <source>
        <dbReference type="ARBA" id="ARBA00049507"/>
    </source>
</evidence>
<gene>
    <name evidence="7" type="ORF">COCSUDRAFT_43532</name>
</gene>
<dbReference type="PANTHER" id="PTHR48081">
    <property type="entry name" value="AB HYDROLASE SUPERFAMILY PROTEIN C4A8.06C"/>
    <property type="match status" value="1"/>
</dbReference>
<dbReference type="InterPro" id="IPR049492">
    <property type="entry name" value="BD-FAE-like_dom"/>
</dbReference>
<keyword evidence="1" id="KW-0378">Hydrolase</keyword>
<name>I0YS47_COCSC</name>